<organism evidence="2 3">
    <name type="scientific">[Clostridium] fimetarium</name>
    <dbReference type="NCBI Taxonomy" id="99656"/>
    <lineage>
        <taxon>Bacteria</taxon>
        <taxon>Bacillati</taxon>
        <taxon>Bacillota</taxon>
        <taxon>Clostridia</taxon>
        <taxon>Lachnospirales</taxon>
        <taxon>Lachnospiraceae</taxon>
    </lineage>
</organism>
<gene>
    <name evidence="2" type="ORF">SAMN05421659_10369</name>
</gene>
<dbReference type="RefSeq" id="WP_092451148.1">
    <property type="nucleotide sequence ID" value="NZ_FOJI01000003.1"/>
</dbReference>
<evidence type="ECO:0008006" key="4">
    <source>
        <dbReference type="Google" id="ProtNLM"/>
    </source>
</evidence>
<dbReference type="Proteomes" id="UP000199701">
    <property type="component" value="Unassembled WGS sequence"/>
</dbReference>
<proteinExistence type="predicted"/>
<dbReference type="OrthoDB" id="9810361at2"/>
<feature type="compositionally biased region" description="Basic and acidic residues" evidence="1">
    <location>
        <begin position="1"/>
        <end position="18"/>
    </location>
</feature>
<reference evidence="2 3" key="1">
    <citation type="submission" date="2016-10" db="EMBL/GenBank/DDBJ databases">
        <authorList>
            <person name="de Groot N.N."/>
        </authorList>
    </citation>
    <scope>NUCLEOTIDE SEQUENCE [LARGE SCALE GENOMIC DNA]</scope>
    <source>
        <strain evidence="2 3">DSM 9179</strain>
    </source>
</reference>
<evidence type="ECO:0000313" key="3">
    <source>
        <dbReference type="Proteomes" id="UP000199701"/>
    </source>
</evidence>
<name>A0A1I0NG85_9FIRM</name>
<keyword evidence="3" id="KW-1185">Reference proteome</keyword>
<feature type="region of interest" description="Disordered" evidence="1">
    <location>
        <begin position="1"/>
        <end position="23"/>
    </location>
</feature>
<evidence type="ECO:0000313" key="2">
    <source>
        <dbReference type="EMBL" id="SEW00163.1"/>
    </source>
</evidence>
<dbReference type="EMBL" id="FOJI01000003">
    <property type="protein sequence ID" value="SEW00163.1"/>
    <property type="molecule type" value="Genomic_DNA"/>
</dbReference>
<dbReference type="AlphaFoldDB" id="A0A1I0NG85"/>
<sequence length="368" mass="43563">MKVESNDKYSSGNEKESSMNKGQKSSFKLTKEVYEKDFIPVYNLEECRPKTFIEFEVVLSFHIPMYTSRTVTLQSEQEYFSFRFDMVTTNESYKYLIGEELQILNVHKTKMLMMVAVELEYETILQDTERYYNDYFDLLLGNLNQIVLNYMIVKKDDDCHYLTKEMLPAVILVRSTNLETWENQKGLFMIHTHLPVEKELLSAKEVQEVMKMQLVVSWNLNPFLRGEQFVYTARRYFKQGFYLEAVNAIQTSVEVLIRTLFEELLRSEGKLDKEIEEQLEDTAFMAIIKKILSSYLGGSWDVTKDKTAVGKWYKNTYVLRNKATHSGRIPTFQEVDEAIYDALEFRKFIVERIKANYKKYPKLKEYII</sequence>
<evidence type="ECO:0000256" key="1">
    <source>
        <dbReference type="SAM" id="MobiDB-lite"/>
    </source>
</evidence>
<protein>
    <recommendedName>
        <fullName evidence="4">Apea-like HEPN domain-containing protein</fullName>
    </recommendedName>
</protein>
<accession>A0A1I0NG85</accession>